<dbReference type="Proteomes" id="UP000016562">
    <property type="component" value="Unassembled WGS sequence"/>
</dbReference>
<dbReference type="EMBL" id="BATM01000007">
    <property type="protein sequence ID" value="GAD78877.1"/>
    <property type="molecule type" value="Genomic_DNA"/>
</dbReference>
<organism evidence="2 3">
    <name type="scientific">Vibrio ezurae NBRC 102218</name>
    <dbReference type="NCBI Taxonomy" id="1219080"/>
    <lineage>
        <taxon>Bacteria</taxon>
        <taxon>Pseudomonadati</taxon>
        <taxon>Pseudomonadota</taxon>
        <taxon>Gammaproteobacteria</taxon>
        <taxon>Vibrionales</taxon>
        <taxon>Vibrionaceae</taxon>
        <taxon>Vibrio</taxon>
    </lineage>
</organism>
<feature type="signal peptide" evidence="1">
    <location>
        <begin position="1"/>
        <end position="20"/>
    </location>
</feature>
<reference evidence="2 3" key="1">
    <citation type="submission" date="2013-09" db="EMBL/GenBank/DDBJ databases">
        <title>Whole genome shotgun sequence of Vibrio ezurae NBRC 102218.</title>
        <authorList>
            <person name="Yoshida I."/>
            <person name="Hosoyama A."/>
            <person name="Numata M."/>
            <person name="Hashimoto M."/>
            <person name="Hosoyama Y."/>
            <person name="Tsuchikane K."/>
            <person name="Noguchi M."/>
            <person name="Hirakata S."/>
            <person name="Ichikawa N."/>
            <person name="Ohji S."/>
            <person name="Yamazoe A."/>
            <person name="Fujita N."/>
        </authorList>
    </citation>
    <scope>NUCLEOTIDE SEQUENCE [LARGE SCALE GENOMIC DNA]</scope>
    <source>
        <strain evidence="2 3">NBRC 102218</strain>
    </source>
</reference>
<accession>U3B075</accession>
<evidence type="ECO:0008006" key="4">
    <source>
        <dbReference type="Google" id="ProtNLM"/>
    </source>
</evidence>
<comment type="caution">
    <text evidence="2">The sequence shown here is derived from an EMBL/GenBank/DDBJ whole genome shotgun (WGS) entry which is preliminary data.</text>
</comment>
<dbReference type="STRING" id="1219080.VEZ01S_07_00540"/>
<name>U3B075_9VIBR</name>
<dbReference type="OrthoDB" id="5897919at2"/>
<sequence>MKPIHYLTAFLFIFARPSYALVHSDAKPGSVKFLISACQEYTELYNKRDNSRFGAFLTTSKEESFRAGYCLGAIMHANSQCAYPRSPSVYRSAEIIASVSVERAFSEARVIEHAVCR</sequence>
<gene>
    <name evidence="2" type="ORF">VEZ01S_07_00540</name>
</gene>
<evidence type="ECO:0000313" key="3">
    <source>
        <dbReference type="Proteomes" id="UP000016562"/>
    </source>
</evidence>
<dbReference type="AlphaFoldDB" id="U3B075"/>
<keyword evidence="1" id="KW-0732">Signal</keyword>
<dbReference type="RefSeq" id="WP_021712588.1">
    <property type="nucleotide sequence ID" value="NZ_BATM01000007.1"/>
</dbReference>
<proteinExistence type="predicted"/>
<evidence type="ECO:0000256" key="1">
    <source>
        <dbReference type="SAM" id="SignalP"/>
    </source>
</evidence>
<dbReference type="eggNOG" id="ENOG5031NNA">
    <property type="taxonomic scope" value="Bacteria"/>
</dbReference>
<protein>
    <recommendedName>
        <fullName evidence="4">Rap1a immunity protein domain-containing protein</fullName>
    </recommendedName>
</protein>
<feature type="chain" id="PRO_5004638558" description="Rap1a immunity protein domain-containing protein" evidence="1">
    <location>
        <begin position="21"/>
        <end position="117"/>
    </location>
</feature>
<evidence type="ECO:0000313" key="2">
    <source>
        <dbReference type="EMBL" id="GAD78877.1"/>
    </source>
</evidence>
<keyword evidence="3" id="KW-1185">Reference proteome</keyword>